<proteinExistence type="predicted"/>
<evidence type="ECO:0000313" key="2">
    <source>
        <dbReference type="Proteomes" id="UP001371456"/>
    </source>
</evidence>
<dbReference type="EMBL" id="JBANQN010000011">
    <property type="protein sequence ID" value="KAK6776351.1"/>
    <property type="molecule type" value="Genomic_DNA"/>
</dbReference>
<dbReference type="PANTHER" id="PTHR33710:SF81">
    <property type="entry name" value="ENDONUCLEASE_EXONUCLEASE_PHOSPHATASE DOMAIN-CONTAINING PROTEIN"/>
    <property type="match status" value="1"/>
</dbReference>
<name>A0AAN8Y243_SOLBU</name>
<accession>A0AAN8Y243</accession>
<dbReference type="PANTHER" id="PTHR33710">
    <property type="entry name" value="BNAC02G09200D PROTEIN"/>
    <property type="match status" value="1"/>
</dbReference>
<dbReference type="Gene3D" id="3.60.10.10">
    <property type="entry name" value="Endonuclease/exonuclease/phosphatase"/>
    <property type="match status" value="1"/>
</dbReference>
<keyword evidence="2" id="KW-1185">Reference proteome</keyword>
<sequence length="168" mass="20368">MWKEIQELWRQVNGPWAVMMDFNCILNSNKRIRSPISMAKIREFRNCVGSYGLQDLKSTRAFFTWCNKQIRKSRVYNKIDRVLVNLDWDTMLPTSEIHYMNEGLYNHCPAIIRWEGAKQTRRKQFKYFNMWSKAAEFKEKVHDSWRIECRGRRMFQLYGKLSRLKSVL</sequence>
<dbReference type="Proteomes" id="UP001371456">
    <property type="component" value="Unassembled WGS sequence"/>
</dbReference>
<protein>
    <submittedName>
        <fullName evidence="1">Uncharacterized protein</fullName>
    </submittedName>
</protein>
<gene>
    <name evidence="1" type="ORF">RDI58_027352</name>
</gene>
<evidence type="ECO:0000313" key="1">
    <source>
        <dbReference type="EMBL" id="KAK6776351.1"/>
    </source>
</evidence>
<reference evidence="1 2" key="1">
    <citation type="submission" date="2024-02" db="EMBL/GenBank/DDBJ databases">
        <title>de novo genome assembly of Solanum bulbocastanum strain 11H21.</title>
        <authorList>
            <person name="Hosaka A.J."/>
        </authorList>
    </citation>
    <scope>NUCLEOTIDE SEQUENCE [LARGE SCALE GENOMIC DNA]</scope>
    <source>
        <tissue evidence="1">Young leaves</tissue>
    </source>
</reference>
<dbReference type="InterPro" id="IPR036691">
    <property type="entry name" value="Endo/exonu/phosph_ase_sf"/>
</dbReference>
<dbReference type="SUPFAM" id="SSF56219">
    <property type="entry name" value="DNase I-like"/>
    <property type="match status" value="1"/>
</dbReference>
<comment type="caution">
    <text evidence="1">The sequence shown here is derived from an EMBL/GenBank/DDBJ whole genome shotgun (WGS) entry which is preliminary data.</text>
</comment>
<dbReference type="AlphaFoldDB" id="A0AAN8Y243"/>
<organism evidence="1 2">
    <name type="scientific">Solanum bulbocastanum</name>
    <name type="common">Wild potato</name>
    <dbReference type="NCBI Taxonomy" id="147425"/>
    <lineage>
        <taxon>Eukaryota</taxon>
        <taxon>Viridiplantae</taxon>
        <taxon>Streptophyta</taxon>
        <taxon>Embryophyta</taxon>
        <taxon>Tracheophyta</taxon>
        <taxon>Spermatophyta</taxon>
        <taxon>Magnoliopsida</taxon>
        <taxon>eudicotyledons</taxon>
        <taxon>Gunneridae</taxon>
        <taxon>Pentapetalae</taxon>
        <taxon>asterids</taxon>
        <taxon>lamiids</taxon>
        <taxon>Solanales</taxon>
        <taxon>Solanaceae</taxon>
        <taxon>Solanoideae</taxon>
        <taxon>Solaneae</taxon>
        <taxon>Solanum</taxon>
    </lineage>
</organism>